<dbReference type="AlphaFoldDB" id="A0A6J4JRM7"/>
<protein>
    <recommendedName>
        <fullName evidence="1">N-acetyltransferase domain-containing protein</fullName>
    </recommendedName>
</protein>
<name>A0A6J4JRM7_9ACTN</name>
<dbReference type="SUPFAM" id="SSF55729">
    <property type="entry name" value="Acyl-CoA N-acyltransferases (Nat)"/>
    <property type="match status" value="1"/>
</dbReference>
<dbReference type="InterPro" id="IPR016181">
    <property type="entry name" value="Acyl_CoA_acyltransferase"/>
</dbReference>
<dbReference type="EMBL" id="CADCTP010000371">
    <property type="protein sequence ID" value="CAA9285803.1"/>
    <property type="molecule type" value="Genomic_DNA"/>
</dbReference>
<dbReference type="GO" id="GO:0016747">
    <property type="term" value="F:acyltransferase activity, transferring groups other than amino-acyl groups"/>
    <property type="evidence" value="ECO:0007669"/>
    <property type="project" value="InterPro"/>
</dbReference>
<sequence>MDILRTERLLLRTFTEADLPRYAALNADPLVAEWLGGPLSRADSDEIALWANSRWEAHRFGLLAVERLADGEFLGMCGLHRLKDRPDDVEIGWRLAHRHWGQGYATEAARAWLRYGFEELDLPRIISTTDEPNVRSLAVMRRLGFTFLEHDRIEDNGQWFDAVVYALTREDWAREDRARRD</sequence>
<accession>A0A6J4JRM7</accession>
<feature type="domain" description="N-acetyltransferase" evidence="1">
    <location>
        <begin position="9"/>
        <end position="170"/>
    </location>
</feature>
<dbReference type="Pfam" id="PF13302">
    <property type="entry name" value="Acetyltransf_3"/>
    <property type="match status" value="1"/>
</dbReference>
<dbReference type="Gene3D" id="3.40.630.30">
    <property type="match status" value="1"/>
</dbReference>
<reference evidence="2" key="1">
    <citation type="submission" date="2020-02" db="EMBL/GenBank/DDBJ databases">
        <authorList>
            <person name="Meier V. D."/>
        </authorList>
    </citation>
    <scope>NUCLEOTIDE SEQUENCE</scope>
    <source>
        <strain evidence="2">AVDCRST_MAG41</strain>
    </source>
</reference>
<dbReference type="InterPro" id="IPR000182">
    <property type="entry name" value="GNAT_dom"/>
</dbReference>
<gene>
    <name evidence="2" type="ORF">AVDCRST_MAG41-3967</name>
</gene>
<evidence type="ECO:0000259" key="1">
    <source>
        <dbReference type="PROSITE" id="PS51186"/>
    </source>
</evidence>
<dbReference type="PANTHER" id="PTHR43792:SF1">
    <property type="entry name" value="N-ACETYLTRANSFERASE DOMAIN-CONTAINING PROTEIN"/>
    <property type="match status" value="1"/>
</dbReference>
<dbReference type="InterPro" id="IPR051531">
    <property type="entry name" value="N-acetyltransferase"/>
</dbReference>
<dbReference type="PANTHER" id="PTHR43792">
    <property type="entry name" value="GNAT FAMILY, PUTATIVE (AFU_ORTHOLOGUE AFUA_3G00765)-RELATED-RELATED"/>
    <property type="match status" value="1"/>
</dbReference>
<organism evidence="2">
    <name type="scientific">uncultured Mycobacteriales bacterium</name>
    <dbReference type="NCBI Taxonomy" id="581187"/>
    <lineage>
        <taxon>Bacteria</taxon>
        <taxon>Bacillati</taxon>
        <taxon>Actinomycetota</taxon>
        <taxon>Actinomycetes</taxon>
        <taxon>Mycobacteriales</taxon>
        <taxon>environmental samples</taxon>
    </lineage>
</organism>
<dbReference type="PROSITE" id="PS51186">
    <property type="entry name" value="GNAT"/>
    <property type="match status" value="1"/>
</dbReference>
<proteinExistence type="predicted"/>
<evidence type="ECO:0000313" key="2">
    <source>
        <dbReference type="EMBL" id="CAA9285803.1"/>
    </source>
</evidence>